<sequence>MTLFLTVSVKVVNLVFVAKMDSSGKPNGFSIELLTQSIYKIWKSCMESFLVGEELWSYVDGVDKVAPGDTPENANELKKSSISHALFDHILSCKSAAGIWTTLDGLFNKEDVVRLQMLEN</sequence>
<keyword evidence="2" id="KW-1185">Reference proteome</keyword>
<comment type="caution">
    <text evidence="1">The sequence shown here is derived from an EMBL/GenBank/DDBJ whole genome shotgun (WGS) entry which is preliminary data.</text>
</comment>
<reference evidence="1" key="1">
    <citation type="submission" date="2022-02" db="EMBL/GenBank/DDBJ databases">
        <title>Plant Genome Project.</title>
        <authorList>
            <person name="Zhang R.-G."/>
        </authorList>
    </citation>
    <scope>NUCLEOTIDE SEQUENCE</scope>
    <source>
        <strain evidence="1">AT1</strain>
    </source>
</reference>
<dbReference type="EMBL" id="CM046391">
    <property type="protein sequence ID" value="KAI8558826.1"/>
    <property type="molecule type" value="Genomic_DNA"/>
</dbReference>
<evidence type="ECO:0000313" key="2">
    <source>
        <dbReference type="Proteomes" id="UP001062846"/>
    </source>
</evidence>
<gene>
    <name evidence="1" type="ORF">RHMOL_Rhmol04G0126600</name>
</gene>
<accession>A0ACC0P0X5</accession>
<organism evidence="1 2">
    <name type="scientific">Rhododendron molle</name>
    <name type="common">Chinese azalea</name>
    <name type="synonym">Azalea mollis</name>
    <dbReference type="NCBI Taxonomy" id="49168"/>
    <lineage>
        <taxon>Eukaryota</taxon>
        <taxon>Viridiplantae</taxon>
        <taxon>Streptophyta</taxon>
        <taxon>Embryophyta</taxon>
        <taxon>Tracheophyta</taxon>
        <taxon>Spermatophyta</taxon>
        <taxon>Magnoliopsida</taxon>
        <taxon>eudicotyledons</taxon>
        <taxon>Gunneridae</taxon>
        <taxon>Pentapetalae</taxon>
        <taxon>asterids</taxon>
        <taxon>Ericales</taxon>
        <taxon>Ericaceae</taxon>
        <taxon>Ericoideae</taxon>
        <taxon>Rhodoreae</taxon>
        <taxon>Rhododendron</taxon>
    </lineage>
</organism>
<dbReference type="Proteomes" id="UP001062846">
    <property type="component" value="Chromosome 4"/>
</dbReference>
<protein>
    <submittedName>
        <fullName evidence="1">Uncharacterized protein</fullName>
    </submittedName>
</protein>
<evidence type="ECO:0000313" key="1">
    <source>
        <dbReference type="EMBL" id="KAI8558826.1"/>
    </source>
</evidence>
<name>A0ACC0P0X5_RHOML</name>
<proteinExistence type="predicted"/>